<evidence type="ECO:0000256" key="8">
    <source>
        <dbReference type="ARBA" id="ARBA00029996"/>
    </source>
</evidence>
<dbReference type="Gene3D" id="3.90.1150.10">
    <property type="entry name" value="Aspartate Aminotransferase, domain 1"/>
    <property type="match status" value="1"/>
</dbReference>
<dbReference type="InterPro" id="IPR015421">
    <property type="entry name" value="PyrdxlP-dep_Trfase_major"/>
</dbReference>
<dbReference type="UniPathway" id="UPA00148"/>
<evidence type="ECO:0000256" key="9">
    <source>
        <dbReference type="ARBA" id="ARBA00048531"/>
    </source>
</evidence>
<dbReference type="GO" id="GO:0030170">
    <property type="term" value="F:pyridoxal phosphate binding"/>
    <property type="evidence" value="ECO:0007669"/>
    <property type="project" value="InterPro"/>
</dbReference>
<evidence type="ECO:0000256" key="3">
    <source>
        <dbReference type="ARBA" id="ARBA00004953"/>
    </source>
</evidence>
<evidence type="ECO:0000256" key="5">
    <source>
        <dbReference type="ARBA" id="ARBA00022573"/>
    </source>
</evidence>
<comment type="function">
    <text evidence="2">Decarboxylates L-threonine-O-3-phosphate to yield (R)-1-amino-2-propanol O-2-phosphate, the precursor for the linkage between the nucleotide loop and the corrin ring in cobalamin.</text>
</comment>
<dbReference type="Gene3D" id="3.40.640.10">
    <property type="entry name" value="Type I PLP-dependent aspartate aminotransferase-like (Major domain)"/>
    <property type="match status" value="1"/>
</dbReference>
<keyword evidence="5" id="KW-0169">Cobalamin biosynthesis</keyword>
<comment type="catalytic activity">
    <reaction evidence="9">
        <text>O-phospho-L-threonine + H(+) = (R)-1-aminopropan-2-yl phosphate + CO2</text>
        <dbReference type="Rhea" id="RHEA:11492"/>
        <dbReference type="ChEBI" id="CHEBI:15378"/>
        <dbReference type="ChEBI" id="CHEBI:16526"/>
        <dbReference type="ChEBI" id="CHEBI:58563"/>
        <dbReference type="ChEBI" id="CHEBI:58675"/>
        <dbReference type="EC" id="4.1.1.81"/>
    </reaction>
</comment>
<dbReference type="AlphaFoldDB" id="A0A7W5AVN0"/>
<keyword evidence="6" id="KW-0663">Pyridoxal phosphate</keyword>
<evidence type="ECO:0000256" key="4">
    <source>
        <dbReference type="ARBA" id="ARBA00012285"/>
    </source>
</evidence>
<keyword evidence="7 11" id="KW-0456">Lyase</keyword>
<dbReference type="Pfam" id="PF00155">
    <property type="entry name" value="Aminotran_1_2"/>
    <property type="match status" value="1"/>
</dbReference>
<dbReference type="InterPro" id="IPR005860">
    <property type="entry name" value="CobD"/>
</dbReference>
<dbReference type="EMBL" id="JACHXK010000002">
    <property type="protein sequence ID" value="MBB3109492.1"/>
    <property type="molecule type" value="Genomic_DNA"/>
</dbReference>
<evidence type="ECO:0000256" key="6">
    <source>
        <dbReference type="ARBA" id="ARBA00022898"/>
    </source>
</evidence>
<comment type="caution">
    <text evidence="11">The sequence shown here is derived from an EMBL/GenBank/DDBJ whole genome shotgun (WGS) entry which is preliminary data.</text>
</comment>
<comment type="cofactor">
    <cofactor evidence="1">
        <name>pyridoxal 5'-phosphate</name>
        <dbReference type="ChEBI" id="CHEBI:597326"/>
    </cofactor>
</comment>
<dbReference type="PROSITE" id="PS00105">
    <property type="entry name" value="AA_TRANSFER_CLASS_1"/>
    <property type="match status" value="1"/>
</dbReference>
<dbReference type="InterPro" id="IPR015424">
    <property type="entry name" value="PyrdxlP-dep_Trfase"/>
</dbReference>
<dbReference type="NCBIfam" id="TIGR01140">
    <property type="entry name" value="L_thr_O3P_dcar"/>
    <property type="match status" value="1"/>
</dbReference>
<dbReference type="GO" id="GO:0009236">
    <property type="term" value="P:cobalamin biosynthetic process"/>
    <property type="evidence" value="ECO:0007669"/>
    <property type="project" value="UniProtKB-UniPathway"/>
</dbReference>
<proteinExistence type="predicted"/>
<dbReference type="EC" id="4.1.1.81" evidence="4"/>
<evidence type="ECO:0000313" key="12">
    <source>
        <dbReference type="Proteomes" id="UP000570361"/>
    </source>
</evidence>
<sequence length="375" mass="41113">MLEKFGHGGDLLTAAGLYGLEAGQFVDFSANMNPHGPPDAVRAVLQRYAETIGSYPDPAVRGLRRKLALHHGVEEGSVLVGNGAAELIDLVVRLLLPSEVILAQPCFVEYGDAARKCGIPIRTVALAAEERFALTEQAVRHTMANMRDQGIATGTALWFLGSPNNPTGQLIDAGVIRLLLAEGERVVLDEAFMDFVAEEKAYSFISEAASGYGDRLIVIRSMTKFYAIPGIRLGYMVADEALIAGLSELQVPWSVNSLAQQIGEAVLDDISYAERTMAWLKEERPWLTQQLEQLGLDVAPGHVNYVLFRIPRSFNLKASELQQLMGERGVLIRDASHFEGLGEGYCRIAVRFRQEHELLLQTLREVLAGRKAGGR</sequence>
<evidence type="ECO:0000259" key="10">
    <source>
        <dbReference type="Pfam" id="PF00155"/>
    </source>
</evidence>
<dbReference type="CDD" id="cd00609">
    <property type="entry name" value="AAT_like"/>
    <property type="match status" value="1"/>
</dbReference>
<dbReference type="SUPFAM" id="SSF53383">
    <property type="entry name" value="PLP-dependent transferases"/>
    <property type="match status" value="1"/>
</dbReference>
<gene>
    <name evidence="11" type="ORF">FHS18_001544</name>
</gene>
<organism evidence="11 12">
    <name type="scientific">Paenibacillus phyllosphaerae</name>
    <dbReference type="NCBI Taxonomy" id="274593"/>
    <lineage>
        <taxon>Bacteria</taxon>
        <taxon>Bacillati</taxon>
        <taxon>Bacillota</taxon>
        <taxon>Bacilli</taxon>
        <taxon>Bacillales</taxon>
        <taxon>Paenibacillaceae</taxon>
        <taxon>Paenibacillus</taxon>
    </lineage>
</organism>
<dbReference type="GO" id="GO:0048472">
    <property type="term" value="F:threonine-phosphate decarboxylase activity"/>
    <property type="evidence" value="ECO:0007669"/>
    <property type="project" value="UniProtKB-EC"/>
</dbReference>
<comment type="pathway">
    <text evidence="3">Cofactor biosynthesis; adenosylcobalamin biosynthesis.</text>
</comment>
<evidence type="ECO:0000313" key="11">
    <source>
        <dbReference type="EMBL" id="MBB3109492.1"/>
    </source>
</evidence>
<protein>
    <recommendedName>
        <fullName evidence="4">threonine-phosphate decarboxylase</fullName>
        <ecNumber evidence="4">4.1.1.81</ecNumber>
    </recommendedName>
    <alternativeName>
        <fullName evidence="8">L-threonine-O-3-phosphate decarboxylase</fullName>
    </alternativeName>
</protein>
<dbReference type="InterPro" id="IPR004838">
    <property type="entry name" value="NHTrfase_class1_PyrdxlP-BS"/>
</dbReference>
<dbReference type="RefSeq" id="WP_343060439.1">
    <property type="nucleotide sequence ID" value="NZ_JACHXK010000002.1"/>
</dbReference>
<reference evidence="11 12" key="1">
    <citation type="submission" date="2020-08" db="EMBL/GenBank/DDBJ databases">
        <title>Genomic Encyclopedia of Type Strains, Phase III (KMG-III): the genomes of soil and plant-associated and newly described type strains.</title>
        <authorList>
            <person name="Whitman W."/>
        </authorList>
    </citation>
    <scope>NUCLEOTIDE SEQUENCE [LARGE SCALE GENOMIC DNA]</scope>
    <source>
        <strain evidence="11 12">CECT 5862</strain>
    </source>
</reference>
<evidence type="ECO:0000256" key="7">
    <source>
        <dbReference type="ARBA" id="ARBA00023239"/>
    </source>
</evidence>
<keyword evidence="12" id="KW-1185">Reference proteome</keyword>
<dbReference type="PANTHER" id="PTHR42885">
    <property type="entry name" value="HISTIDINOL-PHOSPHATE AMINOTRANSFERASE-RELATED"/>
    <property type="match status" value="1"/>
</dbReference>
<dbReference type="InterPro" id="IPR004839">
    <property type="entry name" value="Aminotransferase_I/II_large"/>
</dbReference>
<evidence type="ECO:0000256" key="1">
    <source>
        <dbReference type="ARBA" id="ARBA00001933"/>
    </source>
</evidence>
<evidence type="ECO:0000256" key="2">
    <source>
        <dbReference type="ARBA" id="ARBA00003444"/>
    </source>
</evidence>
<dbReference type="InterPro" id="IPR015422">
    <property type="entry name" value="PyrdxlP-dep_Trfase_small"/>
</dbReference>
<dbReference type="Proteomes" id="UP000570361">
    <property type="component" value="Unassembled WGS sequence"/>
</dbReference>
<accession>A0A7W5AVN0</accession>
<name>A0A7W5AVN0_9BACL</name>
<dbReference type="PANTHER" id="PTHR42885:SF1">
    <property type="entry name" value="THREONINE-PHOSPHATE DECARBOXYLASE"/>
    <property type="match status" value="1"/>
</dbReference>
<feature type="domain" description="Aminotransferase class I/classII large" evidence="10">
    <location>
        <begin position="25"/>
        <end position="350"/>
    </location>
</feature>